<gene>
    <name evidence="1" type="ORF">BDY19DRAFT_913807</name>
</gene>
<evidence type="ECO:0000313" key="2">
    <source>
        <dbReference type="Proteomes" id="UP001055072"/>
    </source>
</evidence>
<evidence type="ECO:0000313" key="1">
    <source>
        <dbReference type="EMBL" id="KAI0094632.1"/>
    </source>
</evidence>
<sequence>MAQLAQHQKPRYDPVTWDAANPDATVSLQTQEKNEVHAWCPLIHCRANFPIELFELAIRELVHHPEYNSTLILRSETISESGEDIPLAVPRLKGYKPLWTVHRKLLPRRPGRDAGLEQYCTMYASDSEEGGQDMPTVLVLTPILEPGSSLPYYHPAVSHLAFRYIQGDPPHLQIEAIPLPDIPTDVSSRLYRTSLALLETLHRYGYGAVINYKKRVIHDRLVPREIYQDVYLMMRERHGHLVNDWHESTDPLKHVFEDVGIATYLMLLWKEMYTSTSQTSKNRVPSSQSETNPPWQSWPRPPGGFVDLGCGNGLLTHILIAEGYEGQGIDVRARTSWAHYPEITQAHLTVEALNPTTLLHSPTRHRSLKPGAFLIGNHADELTPWVPVLSTICDSSGYLSIPCCAWTFDSRFERSKNSTFPVPIPLDEFTESLYLGGDGCNTSAYSQYRIWLASLSLHCGWKVESETLRIPSTRNWALIGRVHAWGSPEEEQNARDNVAEIIRNVQDRGIFKTRRPEGKAGDH</sequence>
<comment type="caution">
    <text evidence="1">The sequence shown here is derived from an EMBL/GenBank/DDBJ whole genome shotgun (WGS) entry which is preliminary data.</text>
</comment>
<dbReference type="Proteomes" id="UP001055072">
    <property type="component" value="Unassembled WGS sequence"/>
</dbReference>
<dbReference type="EMBL" id="MU274900">
    <property type="protein sequence ID" value="KAI0094632.1"/>
    <property type="molecule type" value="Genomic_DNA"/>
</dbReference>
<reference evidence="1" key="1">
    <citation type="journal article" date="2021" name="Environ. Microbiol.">
        <title>Gene family expansions and transcriptome signatures uncover fungal adaptations to wood decay.</title>
        <authorList>
            <person name="Hage H."/>
            <person name="Miyauchi S."/>
            <person name="Viragh M."/>
            <person name="Drula E."/>
            <person name="Min B."/>
            <person name="Chaduli D."/>
            <person name="Navarro D."/>
            <person name="Favel A."/>
            <person name="Norest M."/>
            <person name="Lesage-Meessen L."/>
            <person name="Balint B."/>
            <person name="Merenyi Z."/>
            <person name="de Eugenio L."/>
            <person name="Morin E."/>
            <person name="Martinez A.T."/>
            <person name="Baldrian P."/>
            <person name="Stursova M."/>
            <person name="Martinez M.J."/>
            <person name="Novotny C."/>
            <person name="Magnuson J.K."/>
            <person name="Spatafora J.W."/>
            <person name="Maurice S."/>
            <person name="Pangilinan J."/>
            <person name="Andreopoulos W."/>
            <person name="LaButti K."/>
            <person name="Hundley H."/>
            <person name="Na H."/>
            <person name="Kuo A."/>
            <person name="Barry K."/>
            <person name="Lipzen A."/>
            <person name="Henrissat B."/>
            <person name="Riley R."/>
            <person name="Ahrendt S."/>
            <person name="Nagy L.G."/>
            <person name="Grigoriev I.V."/>
            <person name="Martin F."/>
            <person name="Rosso M.N."/>
        </authorList>
    </citation>
    <scope>NUCLEOTIDE SEQUENCE</scope>
    <source>
        <strain evidence="1">CBS 384.51</strain>
    </source>
</reference>
<name>A0ACB8UJS2_9APHY</name>
<proteinExistence type="predicted"/>
<protein>
    <submittedName>
        <fullName evidence="1">DUF1613-domain-containing protein</fullName>
    </submittedName>
</protein>
<accession>A0ACB8UJS2</accession>
<organism evidence="1 2">
    <name type="scientific">Irpex rosettiformis</name>
    <dbReference type="NCBI Taxonomy" id="378272"/>
    <lineage>
        <taxon>Eukaryota</taxon>
        <taxon>Fungi</taxon>
        <taxon>Dikarya</taxon>
        <taxon>Basidiomycota</taxon>
        <taxon>Agaricomycotina</taxon>
        <taxon>Agaricomycetes</taxon>
        <taxon>Polyporales</taxon>
        <taxon>Irpicaceae</taxon>
        <taxon>Irpex</taxon>
    </lineage>
</organism>
<keyword evidence="2" id="KW-1185">Reference proteome</keyword>